<feature type="domain" description="YjiS-like" evidence="1">
    <location>
        <begin position="23"/>
        <end position="57"/>
    </location>
</feature>
<dbReference type="InterPro" id="IPR009506">
    <property type="entry name" value="YjiS-like"/>
</dbReference>
<protein>
    <submittedName>
        <fullName evidence="2">DUF1127 domain-containing protein</fullName>
    </submittedName>
</protein>
<reference evidence="2 3" key="1">
    <citation type="submission" date="2019-06" db="EMBL/GenBank/DDBJ databases">
        <title>Taxogenomics and systematics of the genus Pantoea.</title>
        <authorList>
            <person name="Tambong J.T."/>
        </authorList>
    </citation>
    <scope>NUCLEOTIDE SEQUENCE [LARGE SCALE GENOMIC DNA]</scope>
    <source>
        <strain evidence="2 3">LMG 2558</strain>
    </source>
</reference>
<name>A0ABY2Z2G9_9GAMM</name>
<dbReference type="RefSeq" id="WP_046100988.1">
    <property type="nucleotide sequence ID" value="NZ_CP122311.1"/>
</dbReference>
<gene>
    <name evidence="2" type="ORF">FJW00_20330</name>
</gene>
<evidence type="ECO:0000259" key="1">
    <source>
        <dbReference type="Pfam" id="PF06568"/>
    </source>
</evidence>
<comment type="caution">
    <text evidence="2">The sequence shown here is derived from an EMBL/GenBank/DDBJ whole genome shotgun (WGS) entry which is preliminary data.</text>
</comment>
<sequence length="60" mass="7228">MGYDENRAAKPFAVTPYLLLRYLWRSFRRWQLRRETRAILSRLSDSQLKDIGIGRNDWNG</sequence>
<proteinExistence type="predicted"/>
<evidence type="ECO:0000313" key="2">
    <source>
        <dbReference type="EMBL" id="TPV21342.1"/>
    </source>
</evidence>
<dbReference type="Proteomes" id="UP000316142">
    <property type="component" value="Unassembled WGS sequence"/>
</dbReference>
<evidence type="ECO:0000313" key="3">
    <source>
        <dbReference type="Proteomes" id="UP000316142"/>
    </source>
</evidence>
<keyword evidence="3" id="KW-1185">Reference proteome</keyword>
<organism evidence="2 3">
    <name type="scientific">Pantoea anthophila</name>
    <dbReference type="NCBI Taxonomy" id="470931"/>
    <lineage>
        <taxon>Bacteria</taxon>
        <taxon>Pseudomonadati</taxon>
        <taxon>Pseudomonadota</taxon>
        <taxon>Gammaproteobacteria</taxon>
        <taxon>Enterobacterales</taxon>
        <taxon>Erwiniaceae</taxon>
        <taxon>Pantoea</taxon>
    </lineage>
</organism>
<dbReference type="EMBL" id="VHIZ01000062">
    <property type="protein sequence ID" value="TPV21342.1"/>
    <property type="molecule type" value="Genomic_DNA"/>
</dbReference>
<accession>A0ABY2Z2G9</accession>
<dbReference type="Pfam" id="PF06568">
    <property type="entry name" value="YjiS-like"/>
    <property type="match status" value="1"/>
</dbReference>